<dbReference type="InterPro" id="IPR012337">
    <property type="entry name" value="RNaseH-like_sf"/>
</dbReference>
<evidence type="ECO:0000259" key="1">
    <source>
        <dbReference type="Pfam" id="PF05699"/>
    </source>
</evidence>
<protein>
    <submittedName>
        <fullName evidence="2">Uncharacterized protein LOC117486557</fullName>
    </submittedName>
</protein>
<dbReference type="AlphaFoldDB" id="A0AAV1NPZ7"/>
<reference evidence="2 3" key="1">
    <citation type="submission" date="2024-01" db="EMBL/GenBank/DDBJ databases">
        <authorList>
            <person name="Alioto T."/>
            <person name="Alioto T."/>
            <person name="Gomez Garrido J."/>
        </authorList>
    </citation>
    <scope>NUCLEOTIDE SEQUENCE [LARGE SCALE GENOMIC DNA]</scope>
</reference>
<name>A0AAV1NPZ7_SCOSC</name>
<gene>
    <name evidence="2" type="ORF">FSCOSCO3_A020607</name>
</gene>
<dbReference type="PANTHER" id="PTHR46880">
    <property type="entry name" value="RAS-ASSOCIATING DOMAIN-CONTAINING PROTEIN"/>
    <property type="match status" value="1"/>
</dbReference>
<keyword evidence="3" id="KW-1185">Reference proteome</keyword>
<dbReference type="PROSITE" id="PS51257">
    <property type="entry name" value="PROKAR_LIPOPROTEIN"/>
    <property type="match status" value="1"/>
</dbReference>
<proteinExistence type="predicted"/>
<evidence type="ECO:0000313" key="3">
    <source>
        <dbReference type="Proteomes" id="UP001314229"/>
    </source>
</evidence>
<dbReference type="Proteomes" id="UP001314229">
    <property type="component" value="Unassembled WGS sequence"/>
</dbReference>
<organism evidence="2 3">
    <name type="scientific">Scomber scombrus</name>
    <name type="common">Atlantic mackerel</name>
    <name type="synonym">Scomber vernalis</name>
    <dbReference type="NCBI Taxonomy" id="13677"/>
    <lineage>
        <taxon>Eukaryota</taxon>
        <taxon>Metazoa</taxon>
        <taxon>Chordata</taxon>
        <taxon>Craniata</taxon>
        <taxon>Vertebrata</taxon>
        <taxon>Euteleostomi</taxon>
        <taxon>Actinopterygii</taxon>
        <taxon>Neopterygii</taxon>
        <taxon>Teleostei</taxon>
        <taxon>Neoteleostei</taxon>
        <taxon>Acanthomorphata</taxon>
        <taxon>Pelagiaria</taxon>
        <taxon>Scombriformes</taxon>
        <taxon>Scombridae</taxon>
        <taxon>Scomber</taxon>
    </lineage>
</organism>
<comment type="caution">
    <text evidence="2">The sequence shown here is derived from an EMBL/GenBank/DDBJ whole genome shotgun (WGS) entry which is preliminary data.</text>
</comment>
<dbReference type="InterPro" id="IPR008906">
    <property type="entry name" value="HATC_C_dom"/>
</dbReference>
<dbReference type="GO" id="GO:0046983">
    <property type="term" value="F:protein dimerization activity"/>
    <property type="evidence" value="ECO:0007669"/>
    <property type="project" value="InterPro"/>
</dbReference>
<feature type="domain" description="HAT C-terminal dimerisation" evidence="1">
    <location>
        <begin position="21"/>
        <end position="76"/>
    </location>
</feature>
<accession>A0AAV1NPZ7</accession>
<dbReference type="Pfam" id="PF05699">
    <property type="entry name" value="Dimer_Tnp_hAT"/>
    <property type="match status" value="1"/>
</dbReference>
<evidence type="ECO:0000313" key="2">
    <source>
        <dbReference type="EMBL" id="CAK6960884.1"/>
    </source>
</evidence>
<dbReference type="EMBL" id="CAWUFR010000047">
    <property type="protein sequence ID" value="CAK6960884.1"/>
    <property type="molecule type" value="Genomic_DNA"/>
</dbReference>
<sequence length="103" mass="11475">MTAPRGYGVLNFLTACEVLIKDFSEIYPEWAKLAKTACVIPVSSVPAERGFSLQNRIKTAQRSRLGENNVTRLMRIASYGETIETFDFNSAAAQFTAAKMHKK</sequence>
<dbReference type="SUPFAM" id="SSF53098">
    <property type="entry name" value="Ribonuclease H-like"/>
    <property type="match status" value="1"/>
</dbReference>
<dbReference type="PANTHER" id="PTHR46880:SF5">
    <property type="entry name" value="DUF4371 DOMAIN-CONTAINING PROTEIN"/>
    <property type="match status" value="1"/>
</dbReference>